<evidence type="ECO:0000313" key="2">
    <source>
        <dbReference type="Proteomes" id="UP000299102"/>
    </source>
</evidence>
<dbReference type="AlphaFoldDB" id="A0A4C1WQA2"/>
<accession>A0A4C1WQA2</accession>
<proteinExistence type="predicted"/>
<organism evidence="1 2">
    <name type="scientific">Eumeta variegata</name>
    <name type="common">Bagworm moth</name>
    <name type="synonym">Eumeta japonica</name>
    <dbReference type="NCBI Taxonomy" id="151549"/>
    <lineage>
        <taxon>Eukaryota</taxon>
        <taxon>Metazoa</taxon>
        <taxon>Ecdysozoa</taxon>
        <taxon>Arthropoda</taxon>
        <taxon>Hexapoda</taxon>
        <taxon>Insecta</taxon>
        <taxon>Pterygota</taxon>
        <taxon>Neoptera</taxon>
        <taxon>Endopterygota</taxon>
        <taxon>Lepidoptera</taxon>
        <taxon>Glossata</taxon>
        <taxon>Ditrysia</taxon>
        <taxon>Tineoidea</taxon>
        <taxon>Psychidae</taxon>
        <taxon>Oiketicinae</taxon>
        <taxon>Eumeta</taxon>
    </lineage>
</organism>
<protein>
    <submittedName>
        <fullName evidence="1">Uncharacterized protein</fullName>
    </submittedName>
</protein>
<keyword evidence="2" id="KW-1185">Reference proteome</keyword>
<name>A0A4C1WQA2_EUMVA</name>
<comment type="caution">
    <text evidence="1">The sequence shown here is derived from an EMBL/GenBank/DDBJ whole genome shotgun (WGS) entry which is preliminary data.</text>
</comment>
<dbReference type="EMBL" id="BGZK01000628">
    <property type="protein sequence ID" value="GBP53568.1"/>
    <property type="molecule type" value="Genomic_DNA"/>
</dbReference>
<evidence type="ECO:0000313" key="1">
    <source>
        <dbReference type="EMBL" id="GBP53568.1"/>
    </source>
</evidence>
<reference evidence="1 2" key="1">
    <citation type="journal article" date="2019" name="Commun. Biol.">
        <title>The bagworm genome reveals a unique fibroin gene that provides high tensile strength.</title>
        <authorList>
            <person name="Kono N."/>
            <person name="Nakamura H."/>
            <person name="Ohtoshi R."/>
            <person name="Tomita M."/>
            <person name="Numata K."/>
            <person name="Arakawa K."/>
        </authorList>
    </citation>
    <scope>NUCLEOTIDE SEQUENCE [LARGE SCALE GENOMIC DNA]</scope>
</reference>
<dbReference type="Proteomes" id="UP000299102">
    <property type="component" value="Unassembled WGS sequence"/>
</dbReference>
<gene>
    <name evidence="1" type="ORF">EVAR_41976_1</name>
</gene>
<sequence length="102" mass="11355">MDTRNARGVTNVSSASRRDKISDEGIKWLGAHPLIVLIPNPATLVDVTVCLNVPEDVPSCHERLLLSNRYSIRWMRIRSGRTHTRISGGLPDACYCISQARV</sequence>